<gene>
    <name evidence="4" type="ORF">I6G59_10855</name>
</gene>
<dbReference type="Pfam" id="PF24346">
    <property type="entry name" value="DUF7507"/>
    <property type="match status" value="1"/>
</dbReference>
<feature type="compositionally biased region" description="Polar residues" evidence="1">
    <location>
        <begin position="108"/>
        <end position="122"/>
    </location>
</feature>
<evidence type="ECO:0000259" key="3">
    <source>
        <dbReference type="PROSITE" id="PS50234"/>
    </source>
</evidence>
<dbReference type="RefSeq" id="WP_197931751.1">
    <property type="nucleotide sequence ID" value="NZ_CP065682.1"/>
</dbReference>
<accession>A0A7T2WM52</accession>
<feature type="compositionally biased region" description="Basic and acidic residues" evidence="1">
    <location>
        <begin position="75"/>
        <end position="104"/>
    </location>
</feature>
<evidence type="ECO:0000256" key="2">
    <source>
        <dbReference type="SAM" id="SignalP"/>
    </source>
</evidence>
<proteinExistence type="predicted"/>
<dbReference type="KEGG" id="bcau:I6G59_10855"/>
<evidence type="ECO:0000313" key="4">
    <source>
        <dbReference type="EMBL" id="QPS32515.1"/>
    </source>
</evidence>
<feature type="signal peptide" evidence="2">
    <location>
        <begin position="1"/>
        <end position="32"/>
    </location>
</feature>
<sequence>MRNPQKNRLTRAGITIAAVLITVFSIVPAAQATSPSEAPIPAEAPTSAQNLAQAEPPATGDVPSNKDSAPTDGETPTKDDAPAKGDAPAKSDASEGKDSPESGRRATSPKSVAPQSVPSASGDNAVITVKVGGDRTSETSVKGLQGVKLRLYSDRSGSIGSPLSETWASCTSDRDGDCSFTVPQTNRKWVCSLLVFCGWENQANRDKRFWAVQESAPEGWSANDRLIVGTSSNSSSERYAFRTGTELRNGQTYRSGDQFMNTGRRNITTNSTGTWQNTRRNPALQVSCSAGLRVALVLDLSGSVSNSGALGTLKDASKGMVDALKGTSSSMALYTFSNDSPRSNTDDGRNWPSMSIDPGSNAETIKSRIDAYATGGGTNWDSAMWEVANTADPYDLVVVVTDGMPTYSINNTSNADSNGSTTSFDEIESAVFSANAVKAKGSRVMAVGVGEGVSSGGANLAAISGGTKYTTGESINDADYFQAGWEELADLMASMAKGATCRADIEIDKKTLAYGAASPSPGGAGWTFSATASAPGTLAPARQQTTGDTSTVDYQVKFSTPKPASASKVTIEELLSDKQTAEGWKLDAVECRINGKKISVTADSIGFDVTAGDTVKCTVTNKQTLVPGISIEKKAWDTPTAAGLDGAKEIPAGDSVPDGTTVTWTYLVTNTGKTPLDGITVVDDRLPTSSVKCPKTRLNPGESMTCSASGAVK</sequence>
<dbReference type="SUPFAM" id="SSF53300">
    <property type="entry name" value="vWA-like"/>
    <property type="match status" value="1"/>
</dbReference>
<reference evidence="4 5" key="1">
    <citation type="submission" date="2020-12" db="EMBL/GenBank/DDBJ databases">
        <title>FDA dAtabase for Regulatory Grade micrObial Sequences (FDA-ARGOS): Supporting development and validation of Infectious Disease Dx tests.</title>
        <authorList>
            <person name="Sproer C."/>
            <person name="Gronow S."/>
            <person name="Severitt S."/>
            <person name="Schroder I."/>
            <person name="Tallon L."/>
            <person name="Sadzewicz L."/>
            <person name="Zhao X."/>
            <person name="Boylan J."/>
            <person name="Ott S."/>
            <person name="Bowen H."/>
            <person name="Vavikolanu K."/>
            <person name="Mehta A."/>
            <person name="Aluvathingal J."/>
            <person name="Nadendla S."/>
            <person name="Lowell S."/>
            <person name="Myers T."/>
            <person name="Yan Y."/>
            <person name="Sichtig H."/>
        </authorList>
    </citation>
    <scope>NUCLEOTIDE SEQUENCE [LARGE SCALE GENOMIC DNA]</scope>
    <source>
        <strain evidence="4 5">FDAARGOS_902</strain>
    </source>
</reference>
<dbReference type="SMART" id="SM00327">
    <property type="entry name" value="VWA"/>
    <property type="match status" value="1"/>
</dbReference>
<evidence type="ECO:0000313" key="5">
    <source>
        <dbReference type="Proteomes" id="UP000594979"/>
    </source>
</evidence>
<dbReference type="InterPro" id="IPR055354">
    <property type="entry name" value="DUF7507"/>
</dbReference>
<feature type="compositionally biased region" description="Low complexity" evidence="1">
    <location>
        <begin position="35"/>
        <end position="48"/>
    </location>
</feature>
<feature type="region of interest" description="Disordered" evidence="1">
    <location>
        <begin position="35"/>
        <end position="124"/>
    </location>
</feature>
<feature type="region of interest" description="Disordered" evidence="1">
    <location>
        <begin position="255"/>
        <end position="277"/>
    </location>
</feature>
<dbReference type="EMBL" id="CP065682">
    <property type="protein sequence ID" value="QPS32515.1"/>
    <property type="molecule type" value="Genomic_DNA"/>
</dbReference>
<dbReference type="InterPro" id="IPR002035">
    <property type="entry name" value="VWF_A"/>
</dbReference>
<keyword evidence="2" id="KW-0732">Signal</keyword>
<dbReference type="InterPro" id="IPR036465">
    <property type="entry name" value="vWFA_dom_sf"/>
</dbReference>
<dbReference type="CDD" id="cd00198">
    <property type="entry name" value="vWFA"/>
    <property type="match status" value="1"/>
</dbReference>
<evidence type="ECO:0000256" key="1">
    <source>
        <dbReference type="SAM" id="MobiDB-lite"/>
    </source>
</evidence>
<dbReference type="Proteomes" id="UP000594979">
    <property type="component" value="Chromosome"/>
</dbReference>
<dbReference type="PROSITE" id="PS50234">
    <property type="entry name" value="VWFA"/>
    <property type="match status" value="1"/>
</dbReference>
<feature type="domain" description="VWFA" evidence="3">
    <location>
        <begin position="293"/>
        <end position="495"/>
    </location>
</feature>
<dbReference type="Gene3D" id="3.40.50.410">
    <property type="entry name" value="von Willebrand factor, type A domain"/>
    <property type="match status" value="1"/>
</dbReference>
<dbReference type="AlphaFoldDB" id="A0A7T2WM52"/>
<organism evidence="4 5">
    <name type="scientific">Brevibacterium casei</name>
    <dbReference type="NCBI Taxonomy" id="33889"/>
    <lineage>
        <taxon>Bacteria</taxon>
        <taxon>Bacillati</taxon>
        <taxon>Actinomycetota</taxon>
        <taxon>Actinomycetes</taxon>
        <taxon>Micrococcales</taxon>
        <taxon>Brevibacteriaceae</taxon>
        <taxon>Brevibacterium</taxon>
    </lineage>
</organism>
<name>A0A7T2WM52_9MICO</name>
<feature type="chain" id="PRO_5032367736" description="VWFA domain-containing protein" evidence="2">
    <location>
        <begin position="33"/>
        <end position="713"/>
    </location>
</feature>
<protein>
    <recommendedName>
        <fullName evidence="3">VWFA domain-containing protein</fullName>
    </recommendedName>
</protein>